<feature type="transmembrane region" description="Helical" evidence="7">
    <location>
        <begin position="360"/>
        <end position="381"/>
    </location>
</feature>
<dbReference type="Pfam" id="PF00528">
    <property type="entry name" value="BPD_transp_1"/>
    <property type="match status" value="1"/>
</dbReference>
<evidence type="ECO:0000313" key="10">
    <source>
        <dbReference type="Proteomes" id="UP000500961"/>
    </source>
</evidence>
<dbReference type="EMBL" id="CP041345">
    <property type="protein sequence ID" value="QKG81204.1"/>
    <property type="molecule type" value="Genomic_DNA"/>
</dbReference>
<dbReference type="InterPro" id="IPR000515">
    <property type="entry name" value="MetI-like"/>
</dbReference>
<dbReference type="CDD" id="cd06261">
    <property type="entry name" value="TM_PBP2"/>
    <property type="match status" value="1"/>
</dbReference>
<feature type="transmembrane region" description="Helical" evidence="7">
    <location>
        <begin position="227"/>
        <end position="248"/>
    </location>
</feature>
<evidence type="ECO:0000256" key="7">
    <source>
        <dbReference type="RuleBase" id="RU363032"/>
    </source>
</evidence>
<dbReference type="Pfam" id="PF12911">
    <property type="entry name" value="OppC_N"/>
    <property type="match status" value="1"/>
</dbReference>
<proteinExistence type="inferred from homology"/>
<dbReference type="GO" id="GO:0005886">
    <property type="term" value="C:plasma membrane"/>
    <property type="evidence" value="ECO:0007669"/>
    <property type="project" value="UniProtKB-SubCell"/>
</dbReference>
<feature type="transmembrane region" description="Helical" evidence="7">
    <location>
        <begin position="304"/>
        <end position="326"/>
    </location>
</feature>
<reference evidence="9 10" key="1">
    <citation type="submission" date="2019-07" db="EMBL/GenBank/DDBJ databases">
        <title>Thalassofilum flectens gen. nov., sp. nov., a novel moderate thermophilic anaerobe from a shallow sea hot spring in Kunashir Island (Russia), representing a new family in the order Bacteroidales, and proposal of Thalassofilacea fam. nov.</title>
        <authorList>
            <person name="Kochetkova T.V."/>
            <person name="Podosokorskaya O.A."/>
            <person name="Novikov A."/>
            <person name="Elcheninov A.G."/>
            <person name="Toshchakov S.V."/>
            <person name="Kublanov I.V."/>
        </authorList>
    </citation>
    <scope>NUCLEOTIDE SEQUENCE [LARGE SCALE GENOMIC DNA]</scope>
    <source>
        <strain evidence="9 10">38-H</strain>
    </source>
</reference>
<keyword evidence="2 7" id="KW-0813">Transport</keyword>
<keyword evidence="5 7" id="KW-1133">Transmembrane helix</keyword>
<dbReference type="KEGG" id="ttz:FHG85_03130"/>
<dbReference type="Gene3D" id="1.10.3720.10">
    <property type="entry name" value="MetI-like"/>
    <property type="match status" value="1"/>
</dbReference>
<comment type="similarity">
    <text evidence="7">Belongs to the binding-protein-dependent transport system permease family.</text>
</comment>
<evidence type="ECO:0000256" key="2">
    <source>
        <dbReference type="ARBA" id="ARBA00022448"/>
    </source>
</evidence>
<dbReference type="InterPro" id="IPR035906">
    <property type="entry name" value="MetI-like_sf"/>
</dbReference>
<name>A0A7D4C265_9BACT</name>
<evidence type="ECO:0000256" key="6">
    <source>
        <dbReference type="ARBA" id="ARBA00023136"/>
    </source>
</evidence>
<keyword evidence="10" id="KW-1185">Reference proteome</keyword>
<keyword evidence="3" id="KW-1003">Cell membrane</keyword>
<protein>
    <submittedName>
        <fullName evidence="9">ABC transporter permease</fullName>
    </submittedName>
</protein>
<feature type="transmembrane region" description="Helical" evidence="7">
    <location>
        <begin position="12"/>
        <end position="34"/>
    </location>
</feature>
<evidence type="ECO:0000259" key="8">
    <source>
        <dbReference type="PROSITE" id="PS50928"/>
    </source>
</evidence>
<dbReference type="SUPFAM" id="SSF161098">
    <property type="entry name" value="MetI-like"/>
    <property type="match status" value="1"/>
</dbReference>
<keyword evidence="6 7" id="KW-0472">Membrane</keyword>
<dbReference type="GO" id="GO:0055085">
    <property type="term" value="P:transmembrane transport"/>
    <property type="evidence" value="ECO:0007669"/>
    <property type="project" value="InterPro"/>
</dbReference>
<sequence>MRIAIRRLLADRLAVASISFIAFVALVAILGYLITPDSTPFANNQHLQLATLKPGAKVKFLLVRKQHDVKQRNLIGRMLFGQESIYDEIPVDSIYIDGYKVYATEYNPIPESNAFVREFFLPEVLYGLDKDKKFLADGDTLIVFQNNGKETRVNLQDAKDELFRSRIIERRFWLGTDRFGRDLLSRLIIGARISLSVGFIAVAIALVIGILFGAIAGFSRGFVDDAIMWLVNVVWSVPTLLMVIALTMVIGKGFWQIFVAVGLTMWVDMARVVRGQVMSVREKEYVEAARVLGYSRWRTIFRHVLPNILAPVIIVSASNFSTAILLEAGLSFLGVGVQPPAPSWGTMIRDHYGYIIMGKAYLALIPGFAMMLLVLAFNLLGNSLRDALDPRE</sequence>
<keyword evidence="4 7" id="KW-0812">Transmembrane</keyword>
<evidence type="ECO:0000313" key="9">
    <source>
        <dbReference type="EMBL" id="QKG81204.1"/>
    </source>
</evidence>
<accession>A0A7D4C265</accession>
<evidence type="ECO:0000256" key="4">
    <source>
        <dbReference type="ARBA" id="ARBA00022692"/>
    </source>
</evidence>
<feature type="domain" description="ABC transmembrane type-1" evidence="8">
    <location>
        <begin position="191"/>
        <end position="381"/>
    </location>
</feature>
<dbReference type="PANTHER" id="PTHR43386:SF1">
    <property type="entry name" value="D,D-DIPEPTIDE TRANSPORT SYSTEM PERMEASE PROTEIN DDPC-RELATED"/>
    <property type="match status" value="1"/>
</dbReference>
<evidence type="ECO:0000256" key="1">
    <source>
        <dbReference type="ARBA" id="ARBA00004651"/>
    </source>
</evidence>
<feature type="transmembrane region" description="Helical" evidence="7">
    <location>
        <begin position="254"/>
        <end position="273"/>
    </location>
</feature>
<dbReference type="AlphaFoldDB" id="A0A7D4C265"/>
<comment type="subcellular location">
    <subcellularLocation>
        <location evidence="1 7">Cell membrane</location>
        <topology evidence="1 7">Multi-pass membrane protein</topology>
    </subcellularLocation>
</comment>
<gene>
    <name evidence="9" type="ORF">FHG85_03130</name>
</gene>
<dbReference type="PANTHER" id="PTHR43386">
    <property type="entry name" value="OLIGOPEPTIDE TRANSPORT SYSTEM PERMEASE PROTEIN APPC"/>
    <property type="match status" value="1"/>
</dbReference>
<feature type="transmembrane region" description="Helical" evidence="7">
    <location>
        <begin position="193"/>
        <end position="215"/>
    </location>
</feature>
<dbReference type="InterPro" id="IPR050366">
    <property type="entry name" value="BP-dependent_transpt_permease"/>
</dbReference>
<evidence type="ECO:0000256" key="3">
    <source>
        <dbReference type="ARBA" id="ARBA00022475"/>
    </source>
</evidence>
<evidence type="ECO:0000256" key="5">
    <source>
        <dbReference type="ARBA" id="ARBA00022989"/>
    </source>
</evidence>
<dbReference type="PROSITE" id="PS50928">
    <property type="entry name" value="ABC_TM1"/>
    <property type="match status" value="1"/>
</dbReference>
<dbReference type="InterPro" id="IPR025966">
    <property type="entry name" value="OppC_N"/>
</dbReference>
<dbReference type="Proteomes" id="UP000500961">
    <property type="component" value="Chromosome"/>
</dbReference>
<organism evidence="9 10">
    <name type="scientific">Tenuifilum thalassicum</name>
    <dbReference type="NCBI Taxonomy" id="2590900"/>
    <lineage>
        <taxon>Bacteria</taxon>
        <taxon>Pseudomonadati</taxon>
        <taxon>Bacteroidota</taxon>
        <taxon>Bacteroidia</taxon>
        <taxon>Bacteroidales</taxon>
        <taxon>Tenuifilaceae</taxon>
        <taxon>Tenuifilum</taxon>
    </lineage>
</organism>